<dbReference type="Proteomes" id="UP000321907">
    <property type="component" value="Unassembled WGS sequence"/>
</dbReference>
<organism evidence="1 2">
    <name type="scientific">Neolewinella aurantiaca</name>
    <dbReference type="NCBI Taxonomy" id="2602767"/>
    <lineage>
        <taxon>Bacteria</taxon>
        <taxon>Pseudomonadati</taxon>
        <taxon>Bacteroidota</taxon>
        <taxon>Saprospiria</taxon>
        <taxon>Saprospirales</taxon>
        <taxon>Lewinellaceae</taxon>
        <taxon>Neolewinella</taxon>
    </lineage>
</organism>
<dbReference type="EMBL" id="VOXD01000067">
    <property type="protein sequence ID" value="TXF82571.1"/>
    <property type="molecule type" value="Genomic_DNA"/>
</dbReference>
<evidence type="ECO:0000313" key="1">
    <source>
        <dbReference type="EMBL" id="TXF82571.1"/>
    </source>
</evidence>
<name>A0A5C7FEU9_9BACT</name>
<proteinExistence type="predicted"/>
<dbReference type="PROSITE" id="PS51257">
    <property type="entry name" value="PROKAR_LIPOPROTEIN"/>
    <property type="match status" value="1"/>
</dbReference>
<evidence type="ECO:0000313" key="2">
    <source>
        <dbReference type="Proteomes" id="UP000321907"/>
    </source>
</evidence>
<comment type="caution">
    <text evidence="1">The sequence shown here is derived from an EMBL/GenBank/DDBJ whole genome shotgun (WGS) entry which is preliminary data.</text>
</comment>
<dbReference type="AlphaFoldDB" id="A0A5C7FEU9"/>
<sequence>MKKIEAIIFSALLISLTGCWNSSSWTEEERETFRTKCESQIYFDTDPICFTGFTYEEVDTVIVLEKDSITTIDTIYIYTRQERSKYDKEDQKFWGSPDTEFNVNHSYEFYLESDTPYVLDNMEMIMWAQYTMAGEGWGCEMGNFTIDNEKFERQGNIYFKKRGFKYDWE</sequence>
<dbReference type="OrthoDB" id="9861357at2"/>
<gene>
    <name evidence="1" type="ORF">FUA23_21770</name>
</gene>
<keyword evidence="2" id="KW-1185">Reference proteome</keyword>
<accession>A0A5C7FEU9</accession>
<protein>
    <submittedName>
        <fullName evidence="1">Uncharacterized protein</fullName>
    </submittedName>
</protein>
<dbReference type="RefSeq" id="WP_147932892.1">
    <property type="nucleotide sequence ID" value="NZ_VOXD01000067.1"/>
</dbReference>
<reference evidence="1 2" key="1">
    <citation type="submission" date="2019-08" db="EMBL/GenBank/DDBJ databases">
        <title>Lewinella sp. strain SSH13 Genome sequencing and assembly.</title>
        <authorList>
            <person name="Kim I."/>
        </authorList>
    </citation>
    <scope>NUCLEOTIDE SEQUENCE [LARGE SCALE GENOMIC DNA]</scope>
    <source>
        <strain evidence="1 2">SSH13</strain>
    </source>
</reference>